<sequence length="117" mass="13280">MYSGVSNVRLLIFSISQNLAQTVSKTRESAGKPQSVAKYSRVRQSCKSSNSQRRTAGGCCTWVVKLRQGLLRLRPSGNRQLLRQRLLHVWRTWKRWPPSAGGLCSNYTESKTARRSL</sequence>
<reference evidence="2" key="1">
    <citation type="journal article" date="2020" name="Nature">
        <title>Giant virus diversity and host interactions through global metagenomics.</title>
        <authorList>
            <person name="Schulz F."/>
            <person name="Roux S."/>
            <person name="Paez-Espino D."/>
            <person name="Jungbluth S."/>
            <person name="Walsh D.A."/>
            <person name="Denef V.J."/>
            <person name="McMahon K.D."/>
            <person name="Konstantinidis K.T."/>
            <person name="Eloe-Fadrosh E.A."/>
            <person name="Kyrpides N.C."/>
            <person name="Woyke T."/>
        </authorList>
    </citation>
    <scope>NUCLEOTIDE SEQUENCE</scope>
    <source>
        <strain evidence="2">GVMAG-M-3300020182-33</strain>
    </source>
</reference>
<accession>A0A6C0C204</accession>
<dbReference type="AlphaFoldDB" id="A0A6C0C204"/>
<evidence type="ECO:0000313" key="2">
    <source>
        <dbReference type="EMBL" id="QHS97688.1"/>
    </source>
</evidence>
<dbReference type="EMBL" id="MN739302">
    <property type="protein sequence ID" value="QHS97688.1"/>
    <property type="molecule type" value="Genomic_DNA"/>
</dbReference>
<feature type="compositionally biased region" description="Polar residues" evidence="1">
    <location>
        <begin position="42"/>
        <end position="54"/>
    </location>
</feature>
<proteinExistence type="predicted"/>
<evidence type="ECO:0000256" key="1">
    <source>
        <dbReference type="SAM" id="MobiDB-lite"/>
    </source>
</evidence>
<feature type="region of interest" description="Disordered" evidence="1">
    <location>
        <begin position="25"/>
        <end position="54"/>
    </location>
</feature>
<protein>
    <submittedName>
        <fullName evidence="2">Uncharacterized protein</fullName>
    </submittedName>
</protein>
<name>A0A6C0C204_9ZZZZ</name>
<organism evidence="2">
    <name type="scientific">viral metagenome</name>
    <dbReference type="NCBI Taxonomy" id="1070528"/>
    <lineage>
        <taxon>unclassified sequences</taxon>
        <taxon>metagenomes</taxon>
        <taxon>organismal metagenomes</taxon>
    </lineage>
</organism>